<comment type="subunit">
    <text evidence="7">Monomer.</text>
</comment>
<evidence type="ECO:0000256" key="5">
    <source>
        <dbReference type="ARBA" id="ARBA00022840"/>
    </source>
</evidence>
<keyword evidence="7" id="KW-0460">Magnesium</keyword>
<dbReference type="InterPro" id="IPR000623">
    <property type="entry name" value="Shikimate_kinase/TSH1"/>
</dbReference>
<name>A0A7C3WCC3_9BACT</name>
<evidence type="ECO:0000256" key="6">
    <source>
        <dbReference type="ARBA" id="ARBA00023141"/>
    </source>
</evidence>
<dbReference type="PRINTS" id="PR01100">
    <property type="entry name" value="SHIKIMTKNASE"/>
</dbReference>
<feature type="binding site" evidence="7">
    <location>
        <position position="45"/>
    </location>
    <ligand>
        <name>substrate</name>
    </ligand>
</feature>
<dbReference type="GO" id="GO:0004765">
    <property type="term" value="F:shikimate kinase activity"/>
    <property type="evidence" value="ECO:0007669"/>
    <property type="project" value="UniProtKB-UniRule"/>
</dbReference>
<dbReference type="Gene3D" id="3.40.50.300">
    <property type="entry name" value="P-loop containing nucleotide triphosphate hydrolases"/>
    <property type="match status" value="1"/>
</dbReference>
<sequence>MADFAPLDRISDEQCVSLIGIAGAGKSTLGQALARRLGWAHLDTDRLIEATWGLPLQDIMDEEGLKGFLAVEEAVVAALAVKRTVISTGGSVVYSARTVERLKSLGPVIHLRIGLDTFLDRVRDASGRAFVRQDGMSLADVFAEREPLYQGACDFHVRTDRDGLERCVEDCAARLADMLGAP</sequence>
<comment type="cofactor">
    <cofactor evidence="7">
        <name>Mg(2+)</name>
        <dbReference type="ChEBI" id="CHEBI:18420"/>
    </cofactor>
    <text evidence="7">Binds 1 Mg(2+) ion per subunit.</text>
</comment>
<evidence type="ECO:0000313" key="8">
    <source>
        <dbReference type="EMBL" id="HGG91585.1"/>
    </source>
</evidence>
<dbReference type="GO" id="GO:0000287">
    <property type="term" value="F:magnesium ion binding"/>
    <property type="evidence" value="ECO:0007669"/>
    <property type="project" value="UniProtKB-UniRule"/>
</dbReference>
<gene>
    <name evidence="7" type="primary">aroK</name>
    <name evidence="8" type="ORF">ENR59_01355</name>
</gene>
<keyword evidence="4 7" id="KW-0418">Kinase</keyword>
<dbReference type="GO" id="GO:0009423">
    <property type="term" value="P:chorismate biosynthetic process"/>
    <property type="evidence" value="ECO:0007669"/>
    <property type="project" value="UniProtKB-UniRule"/>
</dbReference>
<protein>
    <recommendedName>
        <fullName evidence="7">Shikimate kinase</fullName>
        <shortName evidence="7">SK</shortName>
        <ecNumber evidence="7">2.7.1.71</ecNumber>
    </recommendedName>
</protein>
<comment type="pathway">
    <text evidence="7">Metabolic intermediate biosynthesis; chorismate biosynthesis; chorismate from D-erythrose 4-phosphate and phosphoenolpyruvate: step 5/7.</text>
</comment>
<dbReference type="HAMAP" id="MF_00109">
    <property type="entry name" value="Shikimate_kinase"/>
    <property type="match status" value="1"/>
</dbReference>
<dbReference type="SUPFAM" id="SSF52540">
    <property type="entry name" value="P-loop containing nucleoside triphosphate hydrolases"/>
    <property type="match status" value="1"/>
</dbReference>
<organism evidence="8">
    <name type="scientific">Fundidesulfovibrio putealis</name>
    <dbReference type="NCBI Taxonomy" id="270496"/>
    <lineage>
        <taxon>Bacteria</taxon>
        <taxon>Pseudomonadati</taxon>
        <taxon>Thermodesulfobacteriota</taxon>
        <taxon>Desulfovibrionia</taxon>
        <taxon>Desulfovibrionales</taxon>
        <taxon>Desulfovibrionaceae</taxon>
        <taxon>Fundidesulfovibrio</taxon>
    </lineage>
</organism>
<evidence type="ECO:0000256" key="4">
    <source>
        <dbReference type="ARBA" id="ARBA00022777"/>
    </source>
</evidence>
<dbReference type="AlphaFoldDB" id="A0A7C3WCC3"/>
<keyword evidence="1 7" id="KW-0028">Amino-acid biosynthesis</keyword>
<feature type="binding site" evidence="7">
    <location>
        <position position="145"/>
    </location>
    <ligand>
        <name>substrate</name>
    </ligand>
</feature>
<dbReference type="InterPro" id="IPR031322">
    <property type="entry name" value="Shikimate/glucono_kinase"/>
</dbReference>
<dbReference type="EMBL" id="DSRP01000096">
    <property type="protein sequence ID" value="HGG91585.1"/>
    <property type="molecule type" value="Genomic_DNA"/>
</dbReference>
<dbReference type="InterPro" id="IPR027417">
    <property type="entry name" value="P-loop_NTPase"/>
</dbReference>
<evidence type="ECO:0000256" key="7">
    <source>
        <dbReference type="HAMAP-Rule" id="MF_00109"/>
    </source>
</evidence>
<dbReference type="NCBIfam" id="NF040667">
    <property type="entry name" value="hom_kin_desulfo"/>
    <property type="match status" value="1"/>
</dbReference>
<reference evidence="8" key="1">
    <citation type="journal article" date="2020" name="mSystems">
        <title>Genome- and Community-Level Interaction Insights into Carbon Utilization and Element Cycling Functions of Hydrothermarchaeota in Hydrothermal Sediment.</title>
        <authorList>
            <person name="Zhou Z."/>
            <person name="Liu Y."/>
            <person name="Xu W."/>
            <person name="Pan J."/>
            <person name="Luo Z.H."/>
            <person name="Li M."/>
        </authorList>
    </citation>
    <scope>NUCLEOTIDE SEQUENCE [LARGE SCALE GENOMIC DNA]</scope>
    <source>
        <strain evidence="8">SpSt-413</strain>
    </source>
</reference>
<feature type="binding site" evidence="7">
    <location>
        <position position="27"/>
    </location>
    <ligand>
        <name>Mg(2+)</name>
        <dbReference type="ChEBI" id="CHEBI:18420"/>
    </ligand>
</feature>
<feature type="binding site" evidence="7">
    <location>
        <position position="90"/>
    </location>
    <ligand>
        <name>substrate</name>
    </ligand>
</feature>
<comment type="function">
    <text evidence="7">Catalyzes the specific phosphorylation of the 3-hydroxyl group of shikimic acid using ATP as a cosubstrate.</text>
</comment>
<proteinExistence type="inferred from homology"/>
<dbReference type="UniPathway" id="UPA00053">
    <property type="reaction ID" value="UER00088"/>
</dbReference>
<accession>A0A7C3WCC3</accession>
<keyword evidence="6 7" id="KW-0057">Aromatic amino acid biosynthesis</keyword>
<evidence type="ECO:0000256" key="1">
    <source>
        <dbReference type="ARBA" id="ARBA00022605"/>
    </source>
</evidence>
<evidence type="ECO:0000256" key="2">
    <source>
        <dbReference type="ARBA" id="ARBA00022679"/>
    </source>
</evidence>
<feature type="binding site" evidence="7">
    <location>
        <position position="128"/>
    </location>
    <ligand>
        <name>ATP</name>
        <dbReference type="ChEBI" id="CHEBI:30616"/>
    </ligand>
</feature>
<comment type="catalytic activity">
    <reaction evidence="7">
        <text>shikimate + ATP = 3-phosphoshikimate + ADP + H(+)</text>
        <dbReference type="Rhea" id="RHEA:13121"/>
        <dbReference type="ChEBI" id="CHEBI:15378"/>
        <dbReference type="ChEBI" id="CHEBI:30616"/>
        <dbReference type="ChEBI" id="CHEBI:36208"/>
        <dbReference type="ChEBI" id="CHEBI:145989"/>
        <dbReference type="ChEBI" id="CHEBI:456216"/>
        <dbReference type="EC" id="2.7.1.71"/>
    </reaction>
</comment>
<feature type="binding site" evidence="7">
    <location>
        <begin position="23"/>
        <end position="28"/>
    </location>
    <ligand>
        <name>ATP</name>
        <dbReference type="ChEBI" id="CHEBI:30616"/>
    </ligand>
</feature>
<dbReference type="EC" id="2.7.1.71" evidence="7"/>
<dbReference type="GO" id="GO:0009073">
    <property type="term" value="P:aromatic amino acid family biosynthetic process"/>
    <property type="evidence" value="ECO:0007669"/>
    <property type="project" value="UniProtKB-KW"/>
</dbReference>
<keyword evidence="7" id="KW-0963">Cytoplasm</keyword>
<evidence type="ECO:0000256" key="3">
    <source>
        <dbReference type="ARBA" id="ARBA00022741"/>
    </source>
</evidence>
<comment type="similarity">
    <text evidence="7">Belongs to the shikimate kinase family.</text>
</comment>
<comment type="subcellular location">
    <subcellularLocation>
        <location evidence="7">Cytoplasm</location>
    </subcellularLocation>
</comment>
<dbReference type="PANTHER" id="PTHR21087:SF16">
    <property type="entry name" value="SHIKIMATE KINASE 1, CHLOROPLASTIC"/>
    <property type="match status" value="1"/>
</dbReference>
<comment type="caution">
    <text evidence="8">The sequence shown here is derived from an EMBL/GenBank/DDBJ whole genome shotgun (WGS) entry which is preliminary data.</text>
</comment>
<keyword evidence="3 7" id="KW-0547">Nucleotide-binding</keyword>
<dbReference type="CDD" id="cd00464">
    <property type="entry name" value="SK"/>
    <property type="match status" value="1"/>
</dbReference>
<dbReference type="GO" id="GO:0005524">
    <property type="term" value="F:ATP binding"/>
    <property type="evidence" value="ECO:0007669"/>
    <property type="project" value="UniProtKB-UniRule"/>
</dbReference>
<keyword evidence="5 7" id="KW-0067">ATP-binding</keyword>
<keyword evidence="2 7" id="KW-0808">Transferase</keyword>
<comment type="caution">
    <text evidence="7">Lacks conserved residue(s) required for the propagation of feature annotation.</text>
</comment>
<dbReference type="Pfam" id="PF01202">
    <property type="entry name" value="SKI"/>
    <property type="match status" value="1"/>
</dbReference>
<dbReference type="GO" id="GO:0008652">
    <property type="term" value="P:amino acid biosynthetic process"/>
    <property type="evidence" value="ECO:0007669"/>
    <property type="project" value="UniProtKB-KW"/>
</dbReference>
<dbReference type="PANTHER" id="PTHR21087">
    <property type="entry name" value="SHIKIMATE KINASE"/>
    <property type="match status" value="1"/>
</dbReference>
<keyword evidence="7" id="KW-0479">Metal-binding</keyword>
<dbReference type="GO" id="GO:0005829">
    <property type="term" value="C:cytosol"/>
    <property type="evidence" value="ECO:0007669"/>
    <property type="project" value="TreeGrafter"/>
</dbReference>